<proteinExistence type="predicted"/>
<dbReference type="AlphaFoldDB" id="A0A9W7DAL1"/>
<dbReference type="EMBL" id="BSXW01012510">
    <property type="protein sequence ID" value="GMF65868.1"/>
    <property type="molecule type" value="Genomic_DNA"/>
</dbReference>
<reference evidence="3" key="1">
    <citation type="submission" date="2023-04" db="EMBL/GenBank/DDBJ databases">
        <title>Phytophthora lilii NBRC 32176.</title>
        <authorList>
            <person name="Ichikawa N."/>
            <person name="Sato H."/>
            <person name="Tonouchi N."/>
        </authorList>
    </citation>
    <scope>NUCLEOTIDE SEQUENCE</scope>
    <source>
        <strain evidence="3">NBRC 32176</strain>
    </source>
</reference>
<evidence type="ECO:0000256" key="1">
    <source>
        <dbReference type="SAM" id="MobiDB-lite"/>
    </source>
</evidence>
<evidence type="ECO:0000313" key="4">
    <source>
        <dbReference type="Proteomes" id="UP001165083"/>
    </source>
</evidence>
<sequence>MTNGRTMLLAVFTIILTVAPTCSSAFSFDWFSSDDDANSIDYDSSGTSGGSSGKTNNTNTKPQQPLLNAEDWFLTEQEITDSRGGVPREDLSVYTTGNKVTSFTASNQFYDAVYDDLSKTKEGDQVMLASWLTALVPLKPDVDPTGAKTGFKEVFAGVVERGGNVSILNWASIAGGLYSV</sequence>
<feature type="signal peptide" evidence="2">
    <location>
        <begin position="1"/>
        <end position="24"/>
    </location>
</feature>
<name>A0A9W7DAL1_9STRA</name>
<comment type="caution">
    <text evidence="3">The sequence shown here is derived from an EMBL/GenBank/DDBJ whole genome shotgun (WGS) entry which is preliminary data.</text>
</comment>
<evidence type="ECO:0000256" key="2">
    <source>
        <dbReference type="SAM" id="SignalP"/>
    </source>
</evidence>
<organism evidence="3 4">
    <name type="scientific">Phytophthora lilii</name>
    <dbReference type="NCBI Taxonomy" id="2077276"/>
    <lineage>
        <taxon>Eukaryota</taxon>
        <taxon>Sar</taxon>
        <taxon>Stramenopiles</taxon>
        <taxon>Oomycota</taxon>
        <taxon>Peronosporomycetes</taxon>
        <taxon>Peronosporales</taxon>
        <taxon>Peronosporaceae</taxon>
        <taxon>Phytophthora</taxon>
    </lineage>
</organism>
<protein>
    <submittedName>
        <fullName evidence="3">Unnamed protein product</fullName>
    </submittedName>
</protein>
<keyword evidence="2" id="KW-0732">Signal</keyword>
<feature type="region of interest" description="Disordered" evidence="1">
    <location>
        <begin position="42"/>
        <end position="65"/>
    </location>
</feature>
<accession>A0A9W7DAL1</accession>
<dbReference type="Proteomes" id="UP001165083">
    <property type="component" value="Unassembled WGS sequence"/>
</dbReference>
<keyword evidence="4" id="KW-1185">Reference proteome</keyword>
<feature type="chain" id="PRO_5040789729" evidence="2">
    <location>
        <begin position="25"/>
        <end position="180"/>
    </location>
</feature>
<dbReference type="OrthoDB" id="161860at2759"/>
<evidence type="ECO:0000313" key="3">
    <source>
        <dbReference type="EMBL" id="GMF65868.1"/>
    </source>
</evidence>
<gene>
    <name evidence="3" type="ORF">Plil01_001845900</name>
</gene>